<sequence length="236" mass="26024">MLAVYLHGSAVSGGLRPQSDIDLLAVAERSLTKDERAALLSSLLRLSARHPAVPGERRCMEVMVFSRRDLADNLFPARAEFIYGEWLRDAFEAGEKPMPAQNPELTLVLALARQEAKPLFGPDREVLLPETPAAAVRRAMRDLLPSLQEGLQDDTRNVLLTLARMWHTACRGTFASKDEAALWAIPKLTGEEALTLAKARQAYLGEIADSWHGDDQDAARRLADQLALKLTEAMTA</sequence>
<dbReference type="Gene3D" id="3.30.460.10">
    <property type="entry name" value="Beta Polymerase, domain 2"/>
    <property type="match status" value="1"/>
</dbReference>
<evidence type="ECO:0000256" key="4">
    <source>
        <dbReference type="ARBA" id="ARBA00035252"/>
    </source>
</evidence>
<keyword evidence="10" id="KW-1185">Reference proteome</keyword>
<dbReference type="EC" id="2.7.7.47" evidence="3"/>
<dbReference type="EnsemblBacteria" id="ABL72864">
    <property type="protein sequence ID" value="ABL72864"/>
    <property type="gene ID" value="Pden_4803"/>
</dbReference>
<comment type="catalytic activity">
    <reaction evidence="5">
        <text>spectinomycin + ATP = 9-O-adenylylspectinomycin + diphosphate</text>
        <dbReference type="Rhea" id="RHEA:63228"/>
        <dbReference type="ChEBI" id="CHEBI:30616"/>
        <dbReference type="ChEBI" id="CHEBI:33019"/>
        <dbReference type="ChEBI" id="CHEBI:146260"/>
        <dbReference type="ChEBI" id="CHEBI:146261"/>
    </reaction>
</comment>
<evidence type="ECO:0000256" key="6">
    <source>
        <dbReference type="ARBA" id="ARBA00048566"/>
    </source>
</evidence>
<evidence type="ECO:0000256" key="1">
    <source>
        <dbReference type="ARBA" id="ARBA00022679"/>
    </source>
</evidence>
<dbReference type="PIRSF" id="PIRSF000819">
    <property type="entry name" value="Streptomycin_3-adenylyltransf"/>
    <property type="match status" value="1"/>
</dbReference>
<dbReference type="SUPFAM" id="SSF81301">
    <property type="entry name" value="Nucleotidyltransferase"/>
    <property type="match status" value="1"/>
</dbReference>
<proteinExistence type="predicted"/>
<evidence type="ECO:0000256" key="5">
    <source>
        <dbReference type="ARBA" id="ARBA00047831"/>
    </source>
</evidence>
<dbReference type="GO" id="GO:0009012">
    <property type="term" value="F:aminoglycoside 3''-adenylyltransferase activity"/>
    <property type="evidence" value="ECO:0007669"/>
    <property type="project" value="UniProtKB-EC"/>
</dbReference>
<dbReference type="eggNOG" id="COG1708">
    <property type="taxonomic scope" value="Bacteria"/>
</dbReference>
<comment type="catalytic activity">
    <reaction evidence="6">
        <text>streptomycin + ATP = 3''-O-adenylylstreptomycin + diphosphate</text>
        <dbReference type="Rhea" id="RHEA:20245"/>
        <dbReference type="ChEBI" id="CHEBI:30616"/>
        <dbReference type="ChEBI" id="CHEBI:33019"/>
        <dbReference type="ChEBI" id="CHEBI:58007"/>
        <dbReference type="ChEBI" id="CHEBI:58605"/>
        <dbReference type="EC" id="2.7.7.47"/>
    </reaction>
</comment>
<dbReference type="GO" id="GO:0046677">
    <property type="term" value="P:response to antibiotic"/>
    <property type="evidence" value="ECO:0007669"/>
    <property type="project" value="UniProtKB-KW"/>
</dbReference>
<feature type="domain" description="Polymerase beta nucleotidyltransferase" evidence="8">
    <location>
        <begin position="3"/>
        <end position="46"/>
    </location>
</feature>
<dbReference type="Proteomes" id="UP000000361">
    <property type="component" value="Chromosome 1"/>
</dbReference>
<dbReference type="InterPro" id="IPR041633">
    <property type="entry name" value="Polbeta"/>
</dbReference>
<evidence type="ECO:0000256" key="2">
    <source>
        <dbReference type="ARBA" id="ARBA00023251"/>
    </source>
</evidence>
<reference evidence="10" key="1">
    <citation type="submission" date="2006-12" db="EMBL/GenBank/DDBJ databases">
        <title>Complete sequence of plasmid 1 of Paracoccus denitrificans PD1222.</title>
        <authorList>
            <person name="Copeland A."/>
            <person name="Lucas S."/>
            <person name="Lapidus A."/>
            <person name="Barry K."/>
            <person name="Detter J.C."/>
            <person name="Glavina del Rio T."/>
            <person name="Hammon N."/>
            <person name="Israni S."/>
            <person name="Dalin E."/>
            <person name="Tice H."/>
            <person name="Pitluck S."/>
            <person name="Munk A.C."/>
            <person name="Brettin T."/>
            <person name="Bruce D."/>
            <person name="Han C."/>
            <person name="Tapia R."/>
            <person name="Gilna P."/>
            <person name="Schmutz J."/>
            <person name="Larimer F."/>
            <person name="Land M."/>
            <person name="Hauser L."/>
            <person name="Kyrpides N."/>
            <person name="Lykidis A."/>
            <person name="Spiro S."/>
            <person name="Richardson D.J."/>
            <person name="Moir J.W.B."/>
            <person name="Ferguson S.J."/>
            <person name="van Spanning R.J.M."/>
            <person name="Richardson P."/>
        </authorList>
    </citation>
    <scope>NUCLEOTIDE SEQUENCE [LARGE SCALE GENOMIC DNA]</scope>
    <source>
        <strain evidence="10">Pd 1222</strain>
        <plasmid evidence="10">pPD1222</plasmid>
    </source>
</reference>
<protein>
    <recommendedName>
        <fullName evidence="4">Aminoglycoside (3'') (9) adenylyltransferase</fullName>
        <ecNumber evidence="3">2.7.7.47</ecNumber>
    </recommendedName>
</protein>
<gene>
    <name evidence="9" type="ordered locus">Pden_4803</name>
</gene>
<evidence type="ECO:0000313" key="10">
    <source>
        <dbReference type="Proteomes" id="UP000000361"/>
    </source>
</evidence>
<keyword evidence="9" id="KW-0614">Plasmid</keyword>
<dbReference type="HOGENOM" id="CLU_071584_0_1_5"/>
<name>A1BBH0_PARDP</name>
<dbReference type="AlphaFoldDB" id="A1BBH0"/>
<evidence type="ECO:0000313" key="9">
    <source>
        <dbReference type="EMBL" id="ABL72864.1"/>
    </source>
</evidence>
<dbReference type="InterPro" id="IPR025184">
    <property type="entry name" value="AadA_C"/>
</dbReference>
<dbReference type="Pfam" id="PF13427">
    <property type="entry name" value="AadA_C"/>
    <property type="match status" value="1"/>
</dbReference>
<dbReference type="InterPro" id="IPR043519">
    <property type="entry name" value="NT_sf"/>
</dbReference>
<evidence type="ECO:0000256" key="3">
    <source>
        <dbReference type="ARBA" id="ARBA00035126"/>
    </source>
</evidence>
<dbReference type="KEGG" id="pde:Pden_4803"/>
<evidence type="ECO:0000259" key="8">
    <source>
        <dbReference type="Pfam" id="PF18765"/>
    </source>
</evidence>
<keyword evidence="1 9" id="KW-0808">Transferase</keyword>
<keyword evidence="9" id="KW-0548">Nucleotidyltransferase</keyword>
<geneLocation type="plasmid" evidence="10">
    <name>pPD1222</name>
</geneLocation>
<organism evidence="9 10">
    <name type="scientific">Paracoccus denitrificans (strain Pd 1222)</name>
    <dbReference type="NCBI Taxonomy" id="318586"/>
    <lineage>
        <taxon>Bacteria</taxon>
        <taxon>Pseudomonadati</taxon>
        <taxon>Pseudomonadota</taxon>
        <taxon>Alphaproteobacteria</taxon>
        <taxon>Rhodobacterales</taxon>
        <taxon>Paracoccaceae</taxon>
        <taxon>Paracoccus</taxon>
    </lineage>
</organism>
<dbReference type="GO" id="GO:0070566">
    <property type="term" value="F:adenylyltransferase activity"/>
    <property type="evidence" value="ECO:0007669"/>
    <property type="project" value="InterPro"/>
</dbReference>
<evidence type="ECO:0000259" key="7">
    <source>
        <dbReference type="Pfam" id="PF13427"/>
    </source>
</evidence>
<feature type="domain" description="Adenylyltransferase AadA C-terminal" evidence="7">
    <location>
        <begin position="127"/>
        <end position="224"/>
    </location>
</feature>
<dbReference type="Pfam" id="PF18765">
    <property type="entry name" value="Polbeta"/>
    <property type="match status" value="1"/>
</dbReference>
<accession>A1BBH0</accession>
<dbReference type="EMBL" id="CP000491">
    <property type="protein sequence ID" value="ABL72864.1"/>
    <property type="molecule type" value="Genomic_DNA"/>
</dbReference>
<keyword evidence="2" id="KW-0046">Antibiotic resistance</keyword>
<dbReference type="CDD" id="cd05403">
    <property type="entry name" value="NT_KNTase_like"/>
    <property type="match status" value="1"/>
</dbReference>
<dbReference type="InterPro" id="IPR024172">
    <property type="entry name" value="AadA/Aad9"/>
</dbReference>